<evidence type="ECO:0000313" key="1">
    <source>
        <dbReference type="EMBL" id="GAN79338.1"/>
    </source>
</evidence>
<name>A0A0D6PDR1_9PROT</name>
<evidence type="ECO:0008006" key="3">
    <source>
        <dbReference type="Google" id="ProtNLM"/>
    </source>
</evidence>
<dbReference type="AlphaFoldDB" id="A0A0D6PDR1"/>
<dbReference type="Proteomes" id="UP000032668">
    <property type="component" value="Unassembled WGS sequence"/>
</dbReference>
<dbReference type="EMBL" id="BANC01000020">
    <property type="protein sequence ID" value="GAN79338.1"/>
    <property type="molecule type" value="Genomic_DNA"/>
</dbReference>
<dbReference type="SUPFAM" id="SSF141371">
    <property type="entry name" value="PilZ domain-like"/>
    <property type="match status" value="1"/>
</dbReference>
<dbReference type="STRING" id="1120923.SAMN02746095_00332"/>
<accession>A0A0D6PDR1</accession>
<comment type="caution">
    <text evidence="1">The sequence shown here is derived from an EMBL/GenBank/DDBJ whole genome shotgun (WGS) entry which is preliminary data.</text>
</comment>
<keyword evidence="2" id="KW-1185">Reference proteome</keyword>
<reference evidence="1 2" key="1">
    <citation type="submission" date="2012-11" db="EMBL/GenBank/DDBJ databases">
        <title>Whole genome sequence of Acidocella aminolytica 101 = DSM 11237.</title>
        <authorList>
            <person name="Azuma Y."/>
            <person name="Higashiura N."/>
            <person name="Hirakawa H."/>
            <person name="Matsushita K."/>
        </authorList>
    </citation>
    <scope>NUCLEOTIDE SEQUENCE [LARGE SCALE GENOMIC DNA]</scope>
    <source>
        <strain evidence="2">101 / DSM 11237</strain>
    </source>
</reference>
<protein>
    <recommendedName>
        <fullName evidence="3">PilZ domain-containing protein</fullName>
    </recommendedName>
</protein>
<gene>
    <name evidence="1" type="ORF">Aam_020_102</name>
</gene>
<evidence type="ECO:0000313" key="2">
    <source>
        <dbReference type="Proteomes" id="UP000032668"/>
    </source>
</evidence>
<proteinExistence type="predicted"/>
<organism evidence="1 2">
    <name type="scientific">Acidocella aminolytica 101 = DSM 11237</name>
    <dbReference type="NCBI Taxonomy" id="1120923"/>
    <lineage>
        <taxon>Bacteria</taxon>
        <taxon>Pseudomonadati</taxon>
        <taxon>Pseudomonadota</taxon>
        <taxon>Alphaproteobacteria</taxon>
        <taxon>Acetobacterales</taxon>
        <taxon>Acidocellaceae</taxon>
        <taxon>Acidocella</taxon>
    </lineage>
</organism>
<dbReference type="OrthoDB" id="8003510at2"/>
<sequence length="175" mass="18907">MLSSKLPPSAFKAGEMTSAMLAERRGTVRTPVIKSAKLLVGQGYSQAVYNCLVLDESNDGALVDLGMACSLPEDVILQLFGGVARKAKQRWSAGSKVGLEFVGEQLVSAEASQEMVEIAHSIRARCLLAGIAALRERNFFSHSGLRTAAENAESAFYKLEDILRDPLMSVQSEKE</sequence>
<dbReference type="RefSeq" id="WP_048877793.1">
    <property type="nucleotide sequence ID" value="NZ_BANC01000020.1"/>
</dbReference>